<dbReference type="Proteomes" id="UP000187209">
    <property type="component" value="Unassembled WGS sequence"/>
</dbReference>
<evidence type="ECO:0000313" key="1">
    <source>
        <dbReference type="EMBL" id="OMJ87812.1"/>
    </source>
</evidence>
<reference evidence="1 2" key="1">
    <citation type="submission" date="2016-11" db="EMBL/GenBank/DDBJ databases">
        <title>The macronuclear genome of Stentor coeruleus: a giant cell with tiny introns.</title>
        <authorList>
            <person name="Slabodnick M."/>
            <person name="Ruby J.G."/>
            <person name="Reiff S.B."/>
            <person name="Swart E.C."/>
            <person name="Gosai S."/>
            <person name="Prabakaran S."/>
            <person name="Witkowska E."/>
            <person name="Larue G.E."/>
            <person name="Fisher S."/>
            <person name="Freeman R.M."/>
            <person name="Gunawardena J."/>
            <person name="Chu W."/>
            <person name="Stover N.A."/>
            <person name="Gregory B.D."/>
            <person name="Nowacki M."/>
            <person name="Derisi J."/>
            <person name="Roy S.W."/>
            <person name="Marshall W.F."/>
            <person name="Sood P."/>
        </authorList>
    </citation>
    <scope>NUCLEOTIDE SEQUENCE [LARGE SCALE GENOMIC DNA]</scope>
    <source>
        <strain evidence="1">WM001</strain>
    </source>
</reference>
<protein>
    <submittedName>
        <fullName evidence="1">Uncharacterized protein</fullName>
    </submittedName>
</protein>
<sequence>MECTVCRKPASYICRCRRPAAYFCHRDLEVHKKLYDYPIHKDSSYPILASQESKNILLEHIKKLCEACQNQIETLNLKTVELTEYLANNLHELLENLAKCCDQKVAKLDGFIQDMKYLSDYIKEINTIDVKDFYTPLENALLKVGNAEKFVSKLEGPSIIYPKLQTNNLFKMIPSNVYHLIGNYNFSVHLSNSCIQYMHPGEEIKTIPCEYLSDTSRALRVGENSIIITGGDNIPQCALLFNLKKKFIDNLSLLEKPRKNHAMAWIGNKPAVLGGENPNHYKHGHDAYKSVEIFESNRWVYFNSMCKARNKLTACNYLDKVYVVGGVDNRNQHVNGIEVLEGDTWREVFVEFPYHLNVAIPVVFLHSNLVLLLGNKGGIIFFDLPNSSSSSTIESGTNALSFKELLNENSHNHAFIKKGVYTLLNKESGLTDKYGVFF</sequence>
<organism evidence="1 2">
    <name type="scientific">Stentor coeruleus</name>
    <dbReference type="NCBI Taxonomy" id="5963"/>
    <lineage>
        <taxon>Eukaryota</taxon>
        <taxon>Sar</taxon>
        <taxon>Alveolata</taxon>
        <taxon>Ciliophora</taxon>
        <taxon>Postciliodesmatophora</taxon>
        <taxon>Heterotrichea</taxon>
        <taxon>Heterotrichida</taxon>
        <taxon>Stentoridae</taxon>
        <taxon>Stentor</taxon>
    </lineage>
</organism>
<dbReference type="SUPFAM" id="SSF117281">
    <property type="entry name" value="Kelch motif"/>
    <property type="match status" value="1"/>
</dbReference>
<comment type="caution">
    <text evidence="1">The sequence shown here is derived from an EMBL/GenBank/DDBJ whole genome shotgun (WGS) entry which is preliminary data.</text>
</comment>
<dbReference type="AlphaFoldDB" id="A0A1R2CFL1"/>
<name>A0A1R2CFL1_9CILI</name>
<gene>
    <name evidence="1" type="ORF">SteCoe_10373</name>
</gene>
<proteinExistence type="predicted"/>
<dbReference type="InterPro" id="IPR015915">
    <property type="entry name" value="Kelch-typ_b-propeller"/>
</dbReference>
<dbReference type="OrthoDB" id="191037at2759"/>
<keyword evidence="2" id="KW-1185">Reference proteome</keyword>
<dbReference type="EMBL" id="MPUH01000167">
    <property type="protein sequence ID" value="OMJ87812.1"/>
    <property type="molecule type" value="Genomic_DNA"/>
</dbReference>
<accession>A0A1R2CFL1</accession>
<dbReference type="Gene3D" id="2.120.10.80">
    <property type="entry name" value="Kelch-type beta propeller"/>
    <property type="match status" value="1"/>
</dbReference>
<evidence type="ECO:0000313" key="2">
    <source>
        <dbReference type="Proteomes" id="UP000187209"/>
    </source>
</evidence>